<dbReference type="RefSeq" id="WP_045549443.1">
    <property type="nucleotide sequence ID" value="NZ_JZDQ02000038.1"/>
</dbReference>
<dbReference type="OrthoDB" id="3774167at2"/>
<accession>A0A1J4N0L8</accession>
<gene>
    <name evidence="1" type="ORF">UG56_022620</name>
</gene>
<evidence type="ECO:0000313" key="1">
    <source>
        <dbReference type="EMBL" id="OIJ24479.1"/>
    </source>
</evidence>
<organism evidence="1 2">
    <name type="scientific">Nocardioides luteus</name>
    <dbReference type="NCBI Taxonomy" id="1844"/>
    <lineage>
        <taxon>Bacteria</taxon>
        <taxon>Bacillati</taxon>
        <taxon>Actinomycetota</taxon>
        <taxon>Actinomycetes</taxon>
        <taxon>Propionibacteriales</taxon>
        <taxon>Nocardioidaceae</taxon>
        <taxon>Nocardioides</taxon>
    </lineage>
</organism>
<dbReference type="Proteomes" id="UP000033772">
    <property type="component" value="Unassembled WGS sequence"/>
</dbReference>
<protein>
    <recommendedName>
        <fullName evidence="3">Cholesterol esterase</fullName>
    </recommendedName>
</protein>
<dbReference type="InterPro" id="IPR046198">
    <property type="entry name" value="DUF6230"/>
</dbReference>
<evidence type="ECO:0000313" key="2">
    <source>
        <dbReference type="Proteomes" id="UP000033772"/>
    </source>
</evidence>
<evidence type="ECO:0008006" key="3">
    <source>
        <dbReference type="Google" id="ProtNLM"/>
    </source>
</evidence>
<dbReference type="AlphaFoldDB" id="A0A1J4N0L8"/>
<dbReference type="STRING" id="1844.UG56_022620"/>
<dbReference type="Pfam" id="PF19741">
    <property type="entry name" value="DUF6230"/>
    <property type="match status" value="1"/>
</dbReference>
<comment type="caution">
    <text evidence="1">The sequence shown here is derived from an EMBL/GenBank/DDBJ whole genome shotgun (WGS) entry which is preliminary data.</text>
</comment>
<dbReference type="EMBL" id="JZDQ02000038">
    <property type="protein sequence ID" value="OIJ24479.1"/>
    <property type="molecule type" value="Genomic_DNA"/>
</dbReference>
<keyword evidence="2" id="KW-1185">Reference proteome</keyword>
<name>A0A1J4N0L8_9ACTN</name>
<proteinExistence type="predicted"/>
<reference evidence="1" key="1">
    <citation type="submission" date="2016-10" db="EMBL/GenBank/DDBJ databases">
        <title>Draft Genome Sequence of Nocardioides luteus Strain BAFB, an Alkane-Degrading Bacterium Isolated from JP-7 Polluted Soil.</title>
        <authorList>
            <person name="Brown L."/>
            <person name="Ruiz O.N."/>
            <person name="Gunasekera T."/>
        </authorList>
    </citation>
    <scope>NUCLEOTIDE SEQUENCE [LARGE SCALE GENOMIC DNA]</scope>
    <source>
        <strain evidence="1">BAFB</strain>
    </source>
</reference>
<sequence length="201" mass="19975">MNKLGHTSLGRFAAVTLPAALVSAGMGYAMLSGMVGAVISSTGGFNLNTSLTADSLKMRTGATEVGSTGNNQGTIYAQTQGSVANGLNVVTPKVDVLPGLSLNLGITSSDPQINLGNVALNAASLNTPSGATMANVTLGQSQADAGFDPGGPGYVADGFALQAAQTSGRSGEQVLNNLSAQAYAVQLSSLSLSSLSIKLNP</sequence>